<comment type="caution">
    <text evidence="8">The sequence shown here is derived from an EMBL/GenBank/DDBJ whole genome shotgun (WGS) entry which is preliminary data.</text>
</comment>
<keyword evidence="6" id="KW-1133">Transmembrane helix</keyword>
<dbReference type="PANTHER" id="PTHR34820:SF4">
    <property type="entry name" value="INNER MEMBRANE PROTEIN YEBZ"/>
    <property type="match status" value="1"/>
</dbReference>
<evidence type="ECO:0000256" key="3">
    <source>
        <dbReference type="ARBA" id="ARBA00022729"/>
    </source>
</evidence>
<dbReference type="InterPro" id="IPR032694">
    <property type="entry name" value="CopC/D"/>
</dbReference>
<keyword evidence="6" id="KW-0812">Transmembrane</keyword>
<keyword evidence="3" id="KW-0732">Signal</keyword>
<evidence type="ECO:0000313" key="8">
    <source>
        <dbReference type="EMBL" id="GAA4484726.1"/>
    </source>
</evidence>
<accession>A0ABP8PE10</accession>
<evidence type="ECO:0000313" key="9">
    <source>
        <dbReference type="Proteomes" id="UP001501183"/>
    </source>
</evidence>
<evidence type="ECO:0000256" key="5">
    <source>
        <dbReference type="SAM" id="MobiDB-lite"/>
    </source>
</evidence>
<feature type="transmembrane region" description="Helical" evidence="6">
    <location>
        <begin position="157"/>
        <end position="178"/>
    </location>
</feature>
<dbReference type="EMBL" id="BAABFB010000059">
    <property type="protein sequence ID" value="GAA4484726.1"/>
    <property type="molecule type" value="Genomic_DNA"/>
</dbReference>
<organism evidence="8 9">
    <name type="scientific">Rhodococcus olei</name>
    <dbReference type="NCBI Taxonomy" id="2161675"/>
    <lineage>
        <taxon>Bacteria</taxon>
        <taxon>Bacillati</taxon>
        <taxon>Actinomycetota</taxon>
        <taxon>Actinomycetes</taxon>
        <taxon>Mycobacteriales</taxon>
        <taxon>Nocardiaceae</taxon>
        <taxon>Rhodococcus</taxon>
    </lineage>
</organism>
<keyword evidence="2" id="KW-0479">Metal-binding</keyword>
<comment type="subcellular location">
    <subcellularLocation>
        <location evidence="1">Cell envelope</location>
    </subcellularLocation>
</comment>
<keyword evidence="9" id="KW-1185">Reference proteome</keyword>
<evidence type="ECO:0000256" key="4">
    <source>
        <dbReference type="ARBA" id="ARBA00023008"/>
    </source>
</evidence>
<dbReference type="Gene3D" id="2.60.40.1220">
    <property type="match status" value="1"/>
</dbReference>
<dbReference type="InterPro" id="IPR014755">
    <property type="entry name" value="Cu-Rt/internalin_Ig-like"/>
</dbReference>
<feature type="compositionally biased region" description="Low complexity" evidence="5">
    <location>
        <begin position="130"/>
        <end position="149"/>
    </location>
</feature>
<sequence>MTARTRIPAPAVLRVLAVAVLTALAALTGIGVAGAHSAVIATSPEAGASIATGPDQVSVTFNEPLQESFASLTVVGPDGNLWSKGDPTVTGPTVSVPVGALGPVGEYTIAYRVTSADGHPVSGTSRFTLTTEGTGTPGAKAGGPAATGTDDNSDQSWLLWAFIGAGVVVFGAALTFALRRPRT</sequence>
<keyword evidence="4" id="KW-0186">Copper</keyword>
<dbReference type="InterPro" id="IPR007348">
    <property type="entry name" value="CopC_dom"/>
</dbReference>
<dbReference type="Pfam" id="PF04234">
    <property type="entry name" value="CopC"/>
    <property type="match status" value="1"/>
</dbReference>
<gene>
    <name evidence="8" type="ORF">GCM10023094_38460</name>
</gene>
<dbReference type="InterPro" id="IPR014756">
    <property type="entry name" value="Ig_E-set"/>
</dbReference>
<evidence type="ECO:0000256" key="6">
    <source>
        <dbReference type="SAM" id="Phobius"/>
    </source>
</evidence>
<dbReference type="PANTHER" id="PTHR34820">
    <property type="entry name" value="INNER MEMBRANE PROTEIN YEBZ"/>
    <property type="match status" value="1"/>
</dbReference>
<protein>
    <submittedName>
        <fullName evidence="8">Copper resistance protein CopC</fullName>
    </submittedName>
</protein>
<dbReference type="Proteomes" id="UP001501183">
    <property type="component" value="Unassembled WGS sequence"/>
</dbReference>
<reference evidence="9" key="1">
    <citation type="journal article" date="2019" name="Int. J. Syst. Evol. Microbiol.">
        <title>The Global Catalogue of Microorganisms (GCM) 10K type strain sequencing project: providing services to taxonomists for standard genome sequencing and annotation.</title>
        <authorList>
            <consortium name="The Broad Institute Genomics Platform"/>
            <consortium name="The Broad Institute Genome Sequencing Center for Infectious Disease"/>
            <person name="Wu L."/>
            <person name="Ma J."/>
        </authorList>
    </citation>
    <scope>NUCLEOTIDE SEQUENCE [LARGE SCALE GENOMIC DNA]</scope>
    <source>
        <strain evidence="9">JCM 32206</strain>
    </source>
</reference>
<evidence type="ECO:0000256" key="2">
    <source>
        <dbReference type="ARBA" id="ARBA00022723"/>
    </source>
</evidence>
<evidence type="ECO:0000259" key="7">
    <source>
        <dbReference type="Pfam" id="PF04234"/>
    </source>
</evidence>
<name>A0ABP8PE10_9NOCA</name>
<dbReference type="SUPFAM" id="SSF81296">
    <property type="entry name" value="E set domains"/>
    <property type="match status" value="1"/>
</dbReference>
<feature type="domain" description="CopC" evidence="7">
    <location>
        <begin position="36"/>
        <end position="129"/>
    </location>
</feature>
<proteinExistence type="predicted"/>
<evidence type="ECO:0000256" key="1">
    <source>
        <dbReference type="ARBA" id="ARBA00004196"/>
    </source>
</evidence>
<keyword evidence="6" id="KW-0472">Membrane</keyword>
<feature type="region of interest" description="Disordered" evidence="5">
    <location>
        <begin position="129"/>
        <end position="150"/>
    </location>
</feature>